<reference evidence="3" key="1">
    <citation type="submission" date="2010-11" db="EMBL/GenBank/DDBJ databases">
        <title>The complete genome of Mahella australiensis DSM 15567.</title>
        <authorList>
            <consortium name="US DOE Joint Genome Institute (JGI-PGF)"/>
            <person name="Lucas S."/>
            <person name="Copeland A."/>
            <person name="Lapidus A."/>
            <person name="Bruce D."/>
            <person name="Goodwin L."/>
            <person name="Pitluck S."/>
            <person name="Kyrpides N."/>
            <person name="Mavromatis K."/>
            <person name="Pagani I."/>
            <person name="Ivanova N."/>
            <person name="Teshima H."/>
            <person name="Brettin T."/>
            <person name="Detter J.C."/>
            <person name="Han C."/>
            <person name="Tapia R."/>
            <person name="Land M."/>
            <person name="Hauser L."/>
            <person name="Markowitz V."/>
            <person name="Cheng J.-F."/>
            <person name="Hugenholtz P."/>
            <person name="Woyke T."/>
            <person name="Wu D."/>
            <person name="Spring S."/>
            <person name="Pukall R."/>
            <person name="Steenblock K."/>
            <person name="Schneider S."/>
            <person name="Klenk H.-P."/>
            <person name="Eisen J.A."/>
        </authorList>
    </citation>
    <scope>NUCLEOTIDE SEQUENCE [LARGE SCALE GENOMIC DNA]</scope>
    <source>
        <strain evidence="3">DSM 15567 / CIP 107919 / 50-1 BON</strain>
    </source>
</reference>
<dbReference type="STRING" id="697281.Mahau_1765"/>
<dbReference type="eggNOG" id="COG1940">
    <property type="taxonomic scope" value="Bacteria"/>
</dbReference>
<proteinExistence type="inferred from homology"/>
<sequence length="306" mass="32541">MSEHCHIGVDIGGTKINMGLMDDRGQRLTKMKIPTAAGLSYEDILDKVLDCVDDMLGNSGLKQTDVASIGFGVPGTVDRSTGTVLFAPNLNWANIPLVQYIEKRSPYHVYISQDTQAAAWGEFLSGAGRGCTEMACITLGTGVGCGIIIGGHIYRGGLNTAGEIGHIVVERGGRLCNCGRRGCLEAYAGGAAMARIASEDLGVSLTTKDIFAMAKAGDEYAIRLIEDATQYIGMGLVSLLNLLSPQKIIISGGMSMEDELFVQPIIRFVKEHGYSLAVQRVAIEKAHLGEDAPMIGAALLYGENLQ</sequence>
<dbReference type="OrthoDB" id="9810372at2"/>
<dbReference type="InterPro" id="IPR000600">
    <property type="entry name" value="ROK"/>
</dbReference>
<evidence type="ECO:0000256" key="1">
    <source>
        <dbReference type="ARBA" id="ARBA00006479"/>
    </source>
</evidence>
<dbReference type="HOGENOM" id="CLU_036604_0_4_9"/>
<accession>F4A0Q0</accession>
<dbReference type="AlphaFoldDB" id="F4A0Q0"/>
<dbReference type="Gene3D" id="3.30.420.40">
    <property type="match status" value="2"/>
</dbReference>
<comment type="similarity">
    <text evidence="1">Belongs to the ROK (NagC/XylR) family.</text>
</comment>
<protein>
    <submittedName>
        <fullName evidence="2">ROK family protein</fullName>
    </submittedName>
</protein>
<name>F4A0Q0_MAHA5</name>
<gene>
    <name evidence="2" type="ordered locus">Mahau_1765</name>
</gene>
<evidence type="ECO:0000313" key="2">
    <source>
        <dbReference type="EMBL" id="AEE96946.1"/>
    </source>
</evidence>
<dbReference type="InterPro" id="IPR043129">
    <property type="entry name" value="ATPase_NBD"/>
</dbReference>
<dbReference type="Proteomes" id="UP000008457">
    <property type="component" value="Chromosome"/>
</dbReference>
<dbReference type="PANTHER" id="PTHR18964:SF149">
    <property type="entry name" value="BIFUNCTIONAL UDP-N-ACETYLGLUCOSAMINE 2-EPIMERASE_N-ACETYLMANNOSAMINE KINASE"/>
    <property type="match status" value="1"/>
</dbReference>
<organism evidence="2 3">
    <name type="scientific">Mahella australiensis (strain DSM 15567 / CIP 107919 / 50-1 BON)</name>
    <dbReference type="NCBI Taxonomy" id="697281"/>
    <lineage>
        <taxon>Bacteria</taxon>
        <taxon>Bacillati</taxon>
        <taxon>Bacillota</taxon>
        <taxon>Clostridia</taxon>
        <taxon>Thermoanaerobacterales</taxon>
        <taxon>Thermoanaerobacterales Family IV. Incertae Sedis</taxon>
        <taxon>Mahella</taxon>
    </lineage>
</organism>
<evidence type="ECO:0000313" key="3">
    <source>
        <dbReference type="Proteomes" id="UP000008457"/>
    </source>
</evidence>
<dbReference type="EMBL" id="CP002360">
    <property type="protein sequence ID" value="AEE96946.1"/>
    <property type="molecule type" value="Genomic_DNA"/>
</dbReference>
<reference evidence="2 3" key="2">
    <citation type="journal article" date="2011" name="Stand. Genomic Sci.">
        <title>Complete genome sequence of Mahella australiensis type strain (50-1 BON).</title>
        <authorList>
            <person name="Sikorski J."/>
            <person name="Teshima H."/>
            <person name="Nolan M."/>
            <person name="Lucas S."/>
            <person name="Hammon N."/>
            <person name="Deshpande S."/>
            <person name="Cheng J.F."/>
            <person name="Pitluck S."/>
            <person name="Liolios K."/>
            <person name="Pagani I."/>
            <person name="Ivanova N."/>
            <person name="Huntemann M."/>
            <person name="Mavromatis K."/>
            <person name="Ovchinikova G."/>
            <person name="Pati A."/>
            <person name="Tapia R."/>
            <person name="Han C."/>
            <person name="Goodwin L."/>
            <person name="Chen A."/>
            <person name="Palaniappan K."/>
            <person name="Land M."/>
            <person name="Hauser L."/>
            <person name="Ngatchou-Djao O.D."/>
            <person name="Rohde M."/>
            <person name="Pukall R."/>
            <person name="Spring S."/>
            <person name="Abt B."/>
            <person name="Goker M."/>
            <person name="Detter J.C."/>
            <person name="Woyke T."/>
            <person name="Bristow J."/>
            <person name="Markowitz V."/>
            <person name="Hugenholtz P."/>
            <person name="Eisen J.A."/>
            <person name="Kyrpides N.C."/>
            <person name="Klenk H.P."/>
            <person name="Lapidus A."/>
        </authorList>
    </citation>
    <scope>NUCLEOTIDE SEQUENCE [LARGE SCALE GENOMIC DNA]</scope>
    <source>
        <strain evidence="3">DSM 15567 / CIP 107919 / 50-1 BON</strain>
    </source>
</reference>
<keyword evidence="3" id="KW-1185">Reference proteome</keyword>
<dbReference type="InterPro" id="IPR049874">
    <property type="entry name" value="ROK_cs"/>
</dbReference>
<dbReference type="Pfam" id="PF00480">
    <property type="entry name" value="ROK"/>
    <property type="match status" value="1"/>
</dbReference>
<dbReference type="SUPFAM" id="SSF53067">
    <property type="entry name" value="Actin-like ATPase domain"/>
    <property type="match status" value="1"/>
</dbReference>
<dbReference type="PROSITE" id="PS01125">
    <property type="entry name" value="ROK"/>
    <property type="match status" value="1"/>
</dbReference>
<dbReference type="RefSeq" id="WP_013781374.1">
    <property type="nucleotide sequence ID" value="NC_015520.1"/>
</dbReference>
<dbReference type="KEGG" id="mas:Mahau_1765"/>
<dbReference type="PANTHER" id="PTHR18964">
    <property type="entry name" value="ROK (REPRESSOR, ORF, KINASE) FAMILY"/>
    <property type="match status" value="1"/>
</dbReference>